<reference evidence="1" key="1">
    <citation type="journal article" date="2015" name="Nature">
        <title>Complex archaea that bridge the gap between prokaryotes and eukaryotes.</title>
        <authorList>
            <person name="Spang A."/>
            <person name="Saw J.H."/>
            <person name="Jorgensen S.L."/>
            <person name="Zaremba-Niedzwiedzka K."/>
            <person name="Martijn J."/>
            <person name="Lind A.E."/>
            <person name="van Eijk R."/>
            <person name="Schleper C."/>
            <person name="Guy L."/>
            <person name="Ettema T.J."/>
        </authorList>
    </citation>
    <scope>NUCLEOTIDE SEQUENCE</scope>
</reference>
<sequence>MAQTTTRKELKNIYVDIEEILVKILP</sequence>
<protein>
    <submittedName>
        <fullName evidence="1">Uncharacterized protein</fullName>
    </submittedName>
</protein>
<gene>
    <name evidence="1" type="ORF">LCGC14_1172790</name>
</gene>
<feature type="non-terminal residue" evidence="1">
    <location>
        <position position="26"/>
    </location>
</feature>
<evidence type="ECO:0000313" key="1">
    <source>
        <dbReference type="EMBL" id="KKM96973.1"/>
    </source>
</evidence>
<dbReference type="EMBL" id="LAZR01005810">
    <property type="protein sequence ID" value="KKM96973.1"/>
    <property type="molecule type" value="Genomic_DNA"/>
</dbReference>
<dbReference type="AlphaFoldDB" id="A0A0F9LU96"/>
<accession>A0A0F9LU96</accession>
<proteinExistence type="predicted"/>
<organism evidence="1">
    <name type="scientific">marine sediment metagenome</name>
    <dbReference type="NCBI Taxonomy" id="412755"/>
    <lineage>
        <taxon>unclassified sequences</taxon>
        <taxon>metagenomes</taxon>
        <taxon>ecological metagenomes</taxon>
    </lineage>
</organism>
<comment type="caution">
    <text evidence="1">The sequence shown here is derived from an EMBL/GenBank/DDBJ whole genome shotgun (WGS) entry which is preliminary data.</text>
</comment>
<name>A0A0F9LU96_9ZZZZ</name>